<accession>C7P6Z5</accession>
<keyword evidence="6 7" id="KW-0472">Membrane</keyword>
<comment type="similarity">
    <text evidence="2">Belongs to the UPF0104 family.</text>
</comment>
<evidence type="ECO:0000313" key="8">
    <source>
        <dbReference type="EMBL" id="ACV24327.1"/>
    </source>
</evidence>
<evidence type="ECO:0000256" key="6">
    <source>
        <dbReference type="ARBA" id="ARBA00023136"/>
    </source>
</evidence>
<feature type="transmembrane region" description="Helical" evidence="7">
    <location>
        <begin position="83"/>
        <end position="103"/>
    </location>
</feature>
<dbReference type="AlphaFoldDB" id="C7P6Z5"/>
<evidence type="ECO:0000256" key="3">
    <source>
        <dbReference type="ARBA" id="ARBA00022475"/>
    </source>
</evidence>
<dbReference type="PANTHER" id="PTHR39087">
    <property type="entry name" value="UPF0104 MEMBRANE PROTEIN MJ1595"/>
    <property type="match status" value="1"/>
</dbReference>
<name>C7P6Z5_METFA</name>
<dbReference type="NCBIfam" id="TIGR00374">
    <property type="entry name" value="flippase-like domain"/>
    <property type="match status" value="1"/>
</dbReference>
<reference evidence="8" key="1">
    <citation type="submission" date="2009-08" db="EMBL/GenBank/DDBJ databases">
        <title>Complete sequence of chromosome of Methanocaldococcus fervens AG86.</title>
        <authorList>
            <consortium name="US DOE Joint Genome Institute"/>
            <person name="Lucas S."/>
            <person name="Copeland A."/>
            <person name="Lapidus A."/>
            <person name="Glavina del Rio T."/>
            <person name="Tice H."/>
            <person name="Bruce D."/>
            <person name="Goodwin L."/>
            <person name="Pitluck S."/>
            <person name="Chertkov O."/>
            <person name="Detter J.C."/>
            <person name="Han C."/>
            <person name="Tapia R."/>
            <person name="Larimer F."/>
            <person name="Land M."/>
            <person name="Hauser L."/>
            <person name="Kyrpides N."/>
            <person name="Ovchinnikova G."/>
            <person name="Lupa-Sieprawska M."/>
            <person name="Whitman W.B."/>
        </authorList>
    </citation>
    <scope>NUCLEOTIDE SEQUENCE [LARGE SCALE GENOMIC DNA]</scope>
    <source>
        <strain evidence="8">AG86</strain>
    </source>
</reference>
<feature type="transmembrane region" description="Helical" evidence="7">
    <location>
        <begin position="44"/>
        <end position="63"/>
    </location>
</feature>
<dbReference type="PANTHER" id="PTHR39087:SF2">
    <property type="entry name" value="UPF0104 MEMBRANE PROTEIN MJ1595"/>
    <property type="match status" value="1"/>
</dbReference>
<feature type="transmembrane region" description="Helical" evidence="7">
    <location>
        <begin position="251"/>
        <end position="273"/>
    </location>
</feature>
<dbReference type="STRING" id="573064.Mefer_0504"/>
<evidence type="ECO:0000256" key="5">
    <source>
        <dbReference type="ARBA" id="ARBA00022989"/>
    </source>
</evidence>
<evidence type="ECO:0000256" key="2">
    <source>
        <dbReference type="ARBA" id="ARBA00011061"/>
    </source>
</evidence>
<keyword evidence="5 7" id="KW-1133">Transmembrane helix</keyword>
<dbReference type="KEGG" id="mfe:Mefer_0504"/>
<keyword evidence="9" id="KW-1185">Reference proteome</keyword>
<evidence type="ECO:0000313" key="9">
    <source>
        <dbReference type="Proteomes" id="UP000001495"/>
    </source>
</evidence>
<evidence type="ECO:0000256" key="1">
    <source>
        <dbReference type="ARBA" id="ARBA00004651"/>
    </source>
</evidence>
<dbReference type="RefSeq" id="WP_015791064.1">
    <property type="nucleotide sequence ID" value="NC_013156.1"/>
</dbReference>
<feature type="transmembrane region" description="Helical" evidence="7">
    <location>
        <begin position="12"/>
        <end position="32"/>
    </location>
</feature>
<dbReference type="Proteomes" id="UP000001495">
    <property type="component" value="Chromosome"/>
</dbReference>
<sequence>MNLKGQLLNKRTIISFIISFGIILYILLKIDLNKLIIILKNANIFYYFLAITMFYLSILIKSYRWKIFLKNININLNLKNAFVIYYLSMFVNSLVPAKLGDVYRGYLLKKKTNKSISLGFGTVFIERVFDLVAMIILLFISAYISFKSKIPREIIYSMKWGVVVILILILLIFIFIILNNKINLKNERLERILMNFEKGLKAIQINTLPLIIILSFIGWFIEGLTIYFIFLSLNLNLDVLFGVFSDLASSLLTAIPITPSGLGIVEYALIYILKLKGLDYNSSFAVLILYRSISYLSIVLFGAIMFYIVEGNVLKESKNRKS</sequence>
<keyword evidence="3" id="KW-1003">Cell membrane</keyword>
<dbReference type="Pfam" id="PF03706">
    <property type="entry name" value="LPG_synthase_TM"/>
    <property type="match status" value="1"/>
</dbReference>
<feature type="transmembrane region" description="Helical" evidence="7">
    <location>
        <begin position="293"/>
        <end position="314"/>
    </location>
</feature>
<feature type="transmembrane region" description="Helical" evidence="7">
    <location>
        <begin position="199"/>
        <end position="220"/>
    </location>
</feature>
<proteinExistence type="inferred from homology"/>
<dbReference type="InterPro" id="IPR022791">
    <property type="entry name" value="L-PG_synthase/AglD"/>
</dbReference>
<evidence type="ECO:0000256" key="4">
    <source>
        <dbReference type="ARBA" id="ARBA00022692"/>
    </source>
</evidence>
<dbReference type="EMBL" id="CP001696">
    <property type="protein sequence ID" value="ACV24327.1"/>
    <property type="molecule type" value="Genomic_DNA"/>
</dbReference>
<dbReference type="GeneID" id="8365178"/>
<protein>
    <recommendedName>
        <fullName evidence="10">Lysylphosphatidylglycerol synthetase/UPF0104</fullName>
    </recommendedName>
</protein>
<feature type="transmembrane region" description="Helical" evidence="7">
    <location>
        <begin position="124"/>
        <end position="146"/>
    </location>
</feature>
<organism evidence="8 9">
    <name type="scientific">Methanocaldococcus fervens (strain DSM 4213 / JCM 15782 / AG86)</name>
    <name type="common">Methanococcus fervens</name>
    <dbReference type="NCBI Taxonomy" id="573064"/>
    <lineage>
        <taxon>Archaea</taxon>
        <taxon>Methanobacteriati</taxon>
        <taxon>Methanobacteriota</taxon>
        <taxon>Methanomada group</taxon>
        <taxon>Methanococci</taxon>
        <taxon>Methanococcales</taxon>
        <taxon>Methanocaldococcaceae</taxon>
        <taxon>Methanocaldococcus</taxon>
    </lineage>
</organism>
<dbReference type="GO" id="GO:0005886">
    <property type="term" value="C:plasma membrane"/>
    <property type="evidence" value="ECO:0007669"/>
    <property type="project" value="UniProtKB-SubCell"/>
</dbReference>
<evidence type="ECO:0000256" key="7">
    <source>
        <dbReference type="SAM" id="Phobius"/>
    </source>
</evidence>
<evidence type="ECO:0008006" key="10">
    <source>
        <dbReference type="Google" id="ProtNLM"/>
    </source>
</evidence>
<keyword evidence="4 7" id="KW-0812">Transmembrane</keyword>
<comment type="subcellular location">
    <subcellularLocation>
        <location evidence="1">Cell membrane</location>
        <topology evidence="1">Multi-pass membrane protein</topology>
    </subcellularLocation>
</comment>
<dbReference type="HOGENOM" id="CLU_048072_3_0_2"/>
<dbReference type="eggNOG" id="arCOG00899">
    <property type="taxonomic scope" value="Archaea"/>
</dbReference>
<feature type="transmembrane region" description="Helical" evidence="7">
    <location>
        <begin position="158"/>
        <end position="178"/>
    </location>
</feature>
<dbReference type="OrthoDB" id="351177at2157"/>
<gene>
    <name evidence="8" type="ordered locus">Mefer_0504</name>
</gene>